<evidence type="ECO:0000313" key="5">
    <source>
        <dbReference type="EMBL" id="MEA5457095.1"/>
    </source>
</evidence>
<dbReference type="PANTHER" id="PTHR30146:SF109">
    <property type="entry name" value="HTH-TYPE TRANSCRIPTIONAL REGULATOR GALS"/>
    <property type="match status" value="1"/>
</dbReference>
<keyword evidence="6" id="KW-1185">Reference proteome</keyword>
<dbReference type="Gene3D" id="3.40.50.2300">
    <property type="match status" value="2"/>
</dbReference>
<dbReference type="RefSeq" id="WP_323281006.1">
    <property type="nucleotide sequence ID" value="NZ_JAYGGQ010000021.1"/>
</dbReference>
<gene>
    <name evidence="5" type="ORF">SPF06_20430</name>
</gene>
<accession>A0ABU5TBM6</accession>
<dbReference type="PANTHER" id="PTHR30146">
    <property type="entry name" value="LACI-RELATED TRANSCRIPTIONAL REPRESSOR"/>
    <property type="match status" value="1"/>
</dbReference>
<dbReference type="SUPFAM" id="SSF53822">
    <property type="entry name" value="Periplasmic binding protein-like I"/>
    <property type="match status" value="1"/>
</dbReference>
<dbReference type="Pfam" id="PF13377">
    <property type="entry name" value="Peripla_BP_3"/>
    <property type="match status" value="1"/>
</dbReference>
<dbReference type="CDD" id="cd06267">
    <property type="entry name" value="PBP1_LacI_sugar_binding-like"/>
    <property type="match status" value="1"/>
</dbReference>
<dbReference type="EMBL" id="JAYGGQ010000021">
    <property type="protein sequence ID" value="MEA5457095.1"/>
    <property type="molecule type" value="Genomic_DNA"/>
</dbReference>
<name>A0ABU5TBM6_9MICC</name>
<evidence type="ECO:0000256" key="3">
    <source>
        <dbReference type="ARBA" id="ARBA00023163"/>
    </source>
</evidence>
<proteinExistence type="predicted"/>
<evidence type="ECO:0000313" key="6">
    <source>
        <dbReference type="Proteomes" id="UP001304769"/>
    </source>
</evidence>
<dbReference type="GO" id="GO:0003677">
    <property type="term" value="F:DNA binding"/>
    <property type="evidence" value="ECO:0007669"/>
    <property type="project" value="UniProtKB-KW"/>
</dbReference>
<dbReference type="Pfam" id="PF00356">
    <property type="entry name" value="LacI"/>
    <property type="match status" value="1"/>
</dbReference>
<dbReference type="Gene3D" id="1.10.260.40">
    <property type="entry name" value="lambda repressor-like DNA-binding domains"/>
    <property type="match status" value="1"/>
</dbReference>
<dbReference type="CDD" id="cd01392">
    <property type="entry name" value="HTH_LacI"/>
    <property type="match status" value="1"/>
</dbReference>
<sequence>MGVSIRDVAETAGVSMATVSRALSGRGNVSPRSRQRVLDAAAKLGFVPSYNASSLASGRTRNIGVMLPSVSRWFFSSVLEGASKALLEAGYDLTLYNTGEQPGNRESVLNDFLLRQRLDGVLAVSLELSSDEVDRLMRVKRPVVGVGGPIAGVATLRIDDVAVAREATQHLIGLGHRDIAHVSGTAEFERDFALPTSRREGFLAAMKDAGLEVRSSWLAATDFTVSGAYSASKRLLAAPGGRPTAIFAASDEMAFGAILAARDLGLRVPDDVSIVGIDGHDLGPLFGLTTFDQNPRKQGETAVHMLLGQIEGDGAAPPSAAIEPEFVVRSSTAAPKAAQRG</sequence>
<keyword evidence="1" id="KW-0805">Transcription regulation</keyword>
<keyword evidence="2 5" id="KW-0238">DNA-binding</keyword>
<dbReference type="SMART" id="SM00354">
    <property type="entry name" value="HTH_LACI"/>
    <property type="match status" value="1"/>
</dbReference>
<evidence type="ECO:0000259" key="4">
    <source>
        <dbReference type="PROSITE" id="PS50932"/>
    </source>
</evidence>
<organism evidence="5 6">
    <name type="scientific">Sinomonas terricola</name>
    <dbReference type="NCBI Taxonomy" id="3110330"/>
    <lineage>
        <taxon>Bacteria</taxon>
        <taxon>Bacillati</taxon>
        <taxon>Actinomycetota</taxon>
        <taxon>Actinomycetes</taxon>
        <taxon>Micrococcales</taxon>
        <taxon>Micrococcaceae</taxon>
        <taxon>Sinomonas</taxon>
    </lineage>
</organism>
<protein>
    <submittedName>
        <fullName evidence="5">LacI family DNA-binding transcriptional regulator</fullName>
    </submittedName>
</protein>
<dbReference type="InterPro" id="IPR046335">
    <property type="entry name" value="LacI/GalR-like_sensor"/>
</dbReference>
<evidence type="ECO:0000256" key="1">
    <source>
        <dbReference type="ARBA" id="ARBA00023015"/>
    </source>
</evidence>
<dbReference type="InterPro" id="IPR010982">
    <property type="entry name" value="Lambda_DNA-bd_dom_sf"/>
</dbReference>
<dbReference type="PROSITE" id="PS50932">
    <property type="entry name" value="HTH_LACI_2"/>
    <property type="match status" value="1"/>
</dbReference>
<keyword evidence="3" id="KW-0804">Transcription</keyword>
<evidence type="ECO:0000256" key="2">
    <source>
        <dbReference type="ARBA" id="ARBA00023125"/>
    </source>
</evidence>
<comment type="caution">
    <text evidence="5">The sequence shown here is derived from an EMBL/GenBank/DDBJ whole genome shotgun (WGS) entry which is preliminary data.</text>
</comment>
<dbReference type="Proteomes" id="UP001304769">
    <property type="component" value="Unassembled WGS sequence"/>
</dbReference>
<reference evidence="5 6" key="1">
    <citation type="submission" date="2023-12" db="EMBL/GenBank/DDBJ databases">
        <title>Sinomonas terricola sp. nov, isolated from litchi orchard soil in Guangdong, PR China.</title>
        <authorList>
            <person name="Jiaxin W."/>
            <person name="Yang Z."/>
            <person name="Honghui Z."/>
        </authorList>
    </citation>
    <scope>NUCLEOTIDE SEQUENCE [LARGE SCALE GENOMIC DNA]</scope>
    <source>
        <strain evidence="5 6">JGH33</strain>
    </source>
</reference>
<feature type="domain" description="HTH lacI-type" evidence="4">
    <location>
        <begin position="3"/>
        <end position="57"/>
    </location>
</feature>
<dbReference type="InterPro" id="IPR000843">
    <property type="entry name" value="HTH_LacI"/>
</dbReference>
<dbReference type="PROSITE" id="PS00356">
    <property type="entry name" value="HTH_LACI_1"/>
    <property type="match status" value="1"/>
</dbReference>
<dbReference type="SUPFAM" id="SSF47413">
    <property type="entry name" value="lambda repressor-like DNA-binding domains"/>
    <property type="match status" value="1"/>
</dbReference>
<dbReference type="InterPro" id="IPR028082">
    <property type="entry name" value="Peripla_BP_I"/>
</dbReference>